<accession>A7ID71</accession>
<keyword evidence="3" id="KW-1185">Reference proteome</keyword>
<dbReference type="Proteomes" id="UP000002417">
    <property type="component" value="Chromosome"/>
</dbReference>
<dbReference type="EMBL" id="CP000781">
    <property type="protein sequence ID" value="ABS65964.1"/>
    <property type="molecule type" value="Genomic_DNA"/>
</dbReference>
<reference evidence="2 3" key="1">
    <citation type="submission" date="2007-07" db="EMBL/GenBank/DDBJ databases">
        <title>Complete sequence of chromosome of Xanthobacter autotrophicus Py2.</title>
        <authorList>
            <consortium name="US DOE Joint Genome Institute"/>
            <person name="Copeland A."/>
            <person name="Lucas S."/>
            <person name="Lapidus A."/>
            <person name="Barry K."/>
            <person name="Glavina del Rio T."/>
            <person name="Hammon N."/>
            <person name="Israni S."/>
            <person name="Dalin E."/>
            <person name="Tice H."/>
            <person name="Pitluck S."/>
            <person name="Sims D."/>
            <person name="Brettin T."/>
            <person name="Bruce D."/>
            <person name="Detter J.C."/>
            <person name="Han C."/>
            <person name="Tapia R."/>
            <person name="Brainard J."/>
            <person name="Schmutz J."/>
            <person name="Larimer F."/>
            <person name="Land M."/>
            <person name="Hauser L."/>
            <person name="Kyrpides N."/>
            <person name="Kim E."/>
            <person name="Ensigns S.A."/>
            <person name="Richardson P."/>
        </authorList>
    </citation>
    <scope>NUCLEOTIDE SEQUENCE [LARGE SCALE GENOMIC DNA]</scope>
    <source>
        <strain evidence="3">ATCC BAA-1158 / Py2</strain>
    </source>
</reference>
<protein>
    <recommendedName>
        <fullName evidence="1">T6SS Transcription factor RovC-like DNA binding domain-containing protein</fullName>
    </recommendedName>
</protein>
<sequence>MRSQTPTPMTPSIYGGCDFPARPSLSVLEQQVVWSPLVNPAVLLIDTAPSFLPSPPPLAPADGREGPEGLYAIHEAYTDAQVLYLTGCDVGSASSIVLPLDSDLPDRLQAVLRLWHATNAGQVPHDARVTPYQRRRMRQMMQAADGRSNGATYREIAIAMFGSERIASEPWRTSALRDTVIGLIESASALIEGGYRRLLRHKRKA</sequence>
<feature type="domain" description="T6SS Transcription factor RovC-like DNA binding" evidence="1">
    <location>
        <begin position="97"/>
        <end position="200"/>
    </location>
</feature>
<dbReference type="STRING" id="78245.Xaut_0712"/>
<proteinExistence type="predicted"/>
<dbReference type="AlphaFoldDB" id="A7ID71"/>
<name>A7ID71_XANP2</name>
<dbReference type="PhylomeDB" id="A7ID71"/>
<gene>
    <name evidence="2" type="ordered locus">Xaut_0712</name>
</gene>
<evidence type="ECO:0000313" key="2">
    <source>
        <dbReference type="EMBL" id="ABS65964.1"/>
    </source>
</evidence>
<evidence type="ECO:0000313" key="3">
    <source>
        <dbReference type="Proteomes" id="UP000002417"/>
    </source>
</evidence>
<dbReference type="Pfam" id="PF10074">
    <property type="entry name" value="RovC_DNA-bd"/>
    <property type="match status" value="1"/>
</dbReference>
<dbReference type="KEGG" id="xau:Xaut_0712"/>
<dbReference type="InterPro" id="IPR018754">
    <property type="entry name" value="RovC-like_DNA-bd"/>
</dbReference>
<dbReference type="eggNOG" id="COG5419">
    <property type="taxonomic scope" value="Bacteria"/>
</dbReference>
<dbReference type="HOGENOM" id="CLU_111973_1_0_5"/>
<organism evidence="2 3">
    <name type="scientific">Xanthobacter autotrophicus (strain ATCC BAA-1158 / Py2)</name>
    <dbReference type="NCBI Taxonomy" id="78245"/>
    <lineage>
        <taxon>Bacteria</taxon>
        <taxon>Pseudomonadati</taxon>
        <taxon>Pseudomonadota</taxon>
        <taxon>Alphaproteobacteria</taxon>
        <taxon>Hyphomicrobiales</taxon>
        <taxon>Xanthobacteraceae</taxon>
        <taxon>Xanthobacter</taxon>
    </lineage>
</organism>
<evidence type="ECO:0000259" key="1">
    <source>
        <dbReference type="Pfam" id="PF10074"/>
    </source>
</evidence>